<proteinExistence type="predicted"/>
<sequence>MDDAMSGSFKTVARFLNGQFIAHDRPSVDYRNLPGGGDEQALGVS</sequence>
<evidence type="ECO:0000313" key="2">
    <source>
        <dbReference type="EMBL" id="ADP97155.1"/>
    </source>
</evidence>
<reference evidence="3" key="2">
    <citation type="submission" date="2010-02" db="EMBL/GenBank/DDBJ databases">
        <title>Complete genome sequence of Marinobacter adhaerens type strain (HP15).</title>
        <authorList>
            <person name="Gaerdes A.A.M."/>
            <person name="Kaeppel E."/>
            <person name="Shezad A."/>
            <person name="Seebah S."/>
            <person name="Teeling H."/>
            <person name="Yarza P."/>
            <person name="Gloeckner F.O."/>
            <person name="Ullrich M.S."/>
        </authorList>
    </citation>
    <scope>NUCLEOTIDE SEQUENCE [LARGE SCALE GENOMIC DNA]</scope>
    <source>
        <strain evidence="3">DSM 23420 / HP15</strain>
    </source>
</reference>
<organism evidence="2 3">
    <name type="scientific">Marinobacter adhaerens (strain DSM 23420 / HP15)</name>
    <dbReference type="NCBI Taxonomy" id="225937"/>
    <lineage>
        <taxon>Bacteria</taxon>
        <taxon>Pseudomonadati</taxon>
        <taxon>Pseudomonadota</taxon>
        <taxon>Gammaproteobacteria</taxon>
        <taxon>Pseudomonadales</taxon>
        <taxon>Marinobacteraceae</taxon>
        <taxon>Marinobacter</taxon>
    </lineage>
</organism>
<dbReference type="AlphaFoldDB" id="E4PJG9"/>
<accession>E4PJG9</accession>
<dbReference type="EMBL" id="CP001978">
    <property type="protein sequence ID" value="ADP97155.1"/>
    <property type="molecule type" value="Genomic_DNA"/>
</dbReference>
<protein>
    <submittedName>
        <fullName evidence="2">Uncharacterized protein</fullName>
    </submittedName>
</protein>
<evidence type="ECO:0000256" key="1">
    <source>
        <dbReference type="SAM" id="MobiDB-lite"/>
    </source>
</evidence>
<dbReference type="Proteomes" id="UP000007077">
    <property type="component" value="Chromosome"/>
</dbReference>
<reference evidence="2 3" key="1">
    <citation type="journal article" date="2010" name="Stand. Genomic Sci.">
        <title>Complete genome sequence of Marinobacter adhaerens type strain (HP15), a diatom-interacting marine microorganism.</title>
        <authorList>
            <person name="Gardes A."/>
            <person name="Kaeppel E."/>
            <person name="Shehzad A."/>
            <person name="Seebah S."/>
            <person name="Teeling H."/>
            <person name="Yarza P."/>
            <person name="Glockner F.O."/>
            <person name="Grossart H.P."/>
            <person name="Ullrich M.S."/>
        </authorList>
    </citation>
    <scope>NUCLEOTIDE SEQUENCE [LARGE SCALE GENOMIC DNA]</scope>
    <source>
        <strain evidence="3">DSM 23420 / HP15</strain>
    </source>
</reference>
<dbReference type="HOGENOM" id="CLU_3201766_0_0_6"/>
<evidence type="ECO:0000313" key="3">
    <source>
        <dbReference type="Proteomes" id="UP000007077"/>
    </source>
</evidence>
<gene>
    <name evidence="2" type="ordered locus">HP15_1391</name>
</gene>
<dbReference type="PATRIC" id="fig|225937.3.peg.1398"/>
<name>E4PJG9_MARAH</name>
<feature type="region of interest" description="Disordered" evidence="1">
    <location>
        <begin position="26"/>
        <end position="45"/>
    </location>
</feature>
<dbReference type="STRING" id="225937.HP15_1391"/>
<dbReference type="KEGG" id="mad:HP15_1391"/>